<proteinExistence type="predicted"/>
<feature type="region of interest" description="Disordered" evidence="1">
    <location>
        <begin position="1"/>
        <end position="66"/>
    </location>
</feature>
<evidence type="ECO:0000256" key="1">
    <source>
        <dbReference type="SAM" id="MobiDB-lite"/>
    </source>
</evidence>
<keyword evidence="3" id="KW-1185">Reference proteome</keyword>
<dbReference type="Proteomes" id="UP001294444">
    <property type="component" value="Unassembled WGS sequence"/>
</dbReference>
<dbReference type="AlphaFoldDB" id="A0AAJ4XKT6"/>
<dbReference type="EMBL" id="OAPG01000004">
    <property type="protein sequence ID" value="SNX83796.1"/>
    <property type="molecule type" value="Genomic_DNA"/>
</dbReference>
<feature type="compositionally biased region" description="Polar residues" evidence="1">
    <location>
        <begin position="1"/>
        <end position="12"/>
    </location>
</feature>
<sequence length="66" mass="7184">MGQFSTTNTNAVTPIEVPPNVPTTQAEQACDQLRERAADDPSLTCATEAQNQDDRQSVPNNRLTKP</sequence>
<evidence type="ECO:0000313" key="2">
    <source>
        <dbReference type="EMBL" id="SNX83796.1"/>
    </source>
</evidence>
<comment type="caution">
    <text evidence="2">The sequence shown here is derived from an EMBL/GenBank/DDBJ whole genome shotgun (WGS) entry which is preliminary data.</text>
</comment>
<reference evidence="2" key="1">
    <citation type="submission" date="2023-10" db="EMBL/GenBank/DDBJ databases">
        <authorList>
            <person name="Guldener U."/>
        </authorList>
    </citation>
    <scope>NUCLEOTIDE SEQUENCE</scope>
    <source>
        <strain evidence="2">Mp4</strain>
    </source>
</reference>
<gene>
    <name evidence="2" type="ORF">MEPE_02504</name>
</gene>
<name>A0AAJ4XKT6_9BASI</name>
<evidence type="ECO:0000313" key="3">
    <source>
        <dbReference type="Proteomes" id="UP001294444"/>
    </source>
</evidence>
<accession>A0AAJ4XKT6</accession>
<organism evidence="2 3">
    <name type="scientific">Melanopsichium pennsylvanicum</name>
    <dbReference type="NCBI Taxonomy" id="63383"/>
    <lineage>
        <taxon>Eukaryota</taxon>
        <taxon>Fungi</taxon>
        <taxon>Dikarya</taxon>
        <taxon>Basidiomycota</taxon>
        <taxon>Ustilaginomycotina</taxon>
        <taxon>Ustilaginomycetes</taxon>
        <taxon>Ustilaginales</taxon>
        <taxon>Ustilaginaceae</taxon>
        <taxon>Melanopsichium</taxon>
    </lineage>
</organism>
<protein>
    <submittedName>
        <fullName evidence="2">Uncharacterized protein</fullName>
    </submittedName>
</protein>
<feature type="compositionally biased region" description="Polar residues" evidence="1">
    <location>
        <begin position="57"/>
        <end position="66"/>
    </location>
</feature>